<dbReference type="PANTHER" id="PTHR37162:SF1">
    <property type="entry name" value="BED-TYPE DOMAIN-CONTAINING PROTEIN"/>
    <property type="match status" value="1"/>
</dbReference>
<feature type="non-terminal residue" evidence="1">
    <location>
        <position position="260"/>
    </location>
</feature>
<organism evidence="1 2">
    <name type="scientific">Rhamnusium bicolor</name>
    <dbReference type="NCBI Taxonomy" id="1586634"/>
    <lineage>
        <taxon>Eukaryota</taxon>
        <taxon>Metazoa</taxon>
        <taxon>Ecdysozoa</taxon>
        <taxon>Arthropoda</taxon>
        <taxon>Hexapoda</taxon>
        <taxon>Insecta</taxon>
        <taxon>Pterygota</taxon>
        <taxon>Neoptera</taxon>
        <taxon>Endopterygota</taxon>
        <taxon>Coleoptera</taxon>
        <taxon>Polyphaga</taxon>
        <taxon>Cucujiformia</taxon>
        <taxon>Chrysomeloidea</taxon>
        <taxon>Cerambycidae</taxon>
        <taxon>Lepturinae</taxon>
        <taxon>Rhagiini</taxon>
        <taxon>Rhamnusium</taxon>
    </lineage>
</organism>
<dbReference type="SUPFAM" id="SSF53098">
    <property type="entry name" value="Ribonuclease H-like"/>
    <property type="match status" value="1"/>
</dbReference>
<sequence length="260" mass="29777">MELPEFKPWLRPVEGKLFKGKCIACDAVFVSELSTIKKHQNSTKHKNIVAVKGKSSSNVLMKFMQSASTSSPHKIDVKTAEIKLCGFLAEYNIIGFGSDGCNVMMGEYNSVSSRFKELCPGIFILKCICHSLHLCSSQACKSLPRATEDLARNIYTFFKSSSKRQHDFRKFQMFVEVDIHKILHPSQSRWLSVAAVVKRILEQWSALQLFFTSKFLDERLLAVEQIHQALHDPFTKLYFMFLNHVLVKITTLNPYFQSEK</sequence>
<evidence type="ECO:0000313" key="1">
    <source>
        <dbReference type="EMBL" id="KAJ8930686.1"/>
    </source>
</evidence>
<name>A0AAV8WYI1_9CUCU</name>
<comment type="caution">
    <text evidence="1">The sequence shown here is derived from an EMBL/GenBank/DDBJ whole genome shotgun (WGS) entry which is preliminary data.</text>
</comment>
<dbReference type="EMBL" id="JANEYF010004582">
    <property type="protein sequence ID" value="KAJ8930686.1"/>
    <property type="molecule type" value="Genomic_DNA"/>
</dbReference>
<protein>
    <recommendedName>
        <fullName evidence="3">DUF4371 domain-containing protein</fullName>
    </recommendedName>
</protein>
<dbReference type="AlphaFoldDB" id="A0AAV8WYI1"/>
<accession>A0AAV8WYI1</accession>
<proteinExistence type="predicted"/>
<dbReference type="InterPro" id="IPR012337">
    <property type="entry name" value="RNaseH-like_sf"/>
</dbReference>
<reference evidence="1" key="1">
    <citation type="journal article" date="2023" name="Insect Mol. Biol.">
        <title>Genome sequencing provides insights into the evolution of gene families encoding plant cell wall-degrading enzymes in longhorned beetles.</title>
        <authorList>
            <person name="Shin N.R."/>
            <person name="Okamura Y."/>
            <person name="Kirsch R."/>
            <person name="Pauchet Y."/>
        </authorList>
    </citation>
    <scope>NUCLEOTIDE SEQUENCE</scope>
    <source>
        <strain evidence="1">RBIC_L_NR</strain>
    </source>
</reference>
<dbReference type="PANTHER" id="PTHR37162">
    <property type="entry name" value="HAT FAMILY DIMERISATION DOMAINCONTAINING PROTEIN-RELATED"/>
    <property type="match status" value="1"/>
</dbReference>
<gene>
    <name evidence="1" type="ORF">NQ314_016491</name>
</gene>
<dbReference type="Proteomes" id="UP001162156">
    <property type="component" value="Unassembled WGS sequence"/>
</dbReference>
<keyword evidence="2" id="KW-1185">Reference proteome</keyword>
<evidence type="ECO:0000313" key="2">
    <source>
        <dbReference type="Proteomes" id="UP001162156"/>
    </source>
</evidence>
<evidence type="ECO:0008006" key="3">
    <source>
        <dbReference type="Google" id="ProtNLM"/>
    </source>
</evidence>